<dbReference type="Proteomes" id="UP001596417">
    <property type="component" value="Unassembled WGS sequence"/>
</dbReference>
<keyword evidence="3" id="KW-1185">Reference proteome</keyword>
<sequence length="166" mass="17036">MPTHLESFERSSASVGVECISAKPEKVADAITDIATGPTVGVSPEHEDVRLPDTVAVDPTPAELNRVEIGVTPASFAVADCGSVALLSGDNGSELVSLYVDHYVAVVDERDIVPNMEAAFDRFDAMSGTGDDDVILATGPSATADMGALVTGAHGPSKGIVVVVED</sequence>
<name>A0ABD5YXG3_9EURY</name>
<gene>
    <name evidence="2" type="ORF">ACFQL7_26080</name>
</gene>
<evidence type="ECO:0000313" key="2">
    <source>
        <dbReference type="EMBL" id="MFC7192926.1"/>
    </source>
</evidence>
<proteinExistence type="predicted"/>
<dbReference type="GeneID" id="76202845"/>
<dbReference type="RefSeq" id="WP_248910432.1">
    <property type="nucleotide sequence ID" value="NZ_CP109982.1"/>
</dbReference>
<organism evidence="2 3">
    <name type="scientific">Halocatena marina</name>
    <dbReference type="NCBI Taxonomy" id="2934937"/>
    <lineage>
        <taxon>Archaea</taxon>
        <taxon>Methanobacteriati</taxon>
        <taxon>Methanobacteriota</taxon>
        <taxon>Stenosarchaea group</taxon>
        <taxon>Halobacteria</taxon>
        <taxon>Halobacteriales</taxon>
        <taxon>Natronomonadaceae</taxon>
        <taxon>Halocatena</taxon>
    </lineage>
</organism>
<feature type="domain" description="LUD" evidence="1">
    <location>
        <begin position="63"/>
        <end position="164"/>
    </location>
</feature>
<reference evidence="2 3" key="1">
    <citation type="journal article" date="2019" name="Int. J. Syst. Evol. Microbiol.">
        <title>The Global Catalogue of Microorganisms (GCM) 10K type strain sequencing project: providing services to taxonomists for standard genome sequencing and annotation.</title>
        <authorList>
            <consortium name="The Broad Institute Genomics Platform"/>
            <consortium name="The Broad Institute Genome Sequencing Center for Infectious Disease"/>
            <person name="Wu L."/>
            <person name="Ma J."/>
        </authorList>
    </citation>
    <scope>NUCLEOTIDE SEQUENCE [LARGE SCALE GENOMIC DNA]</scope>
    <source>
        <strain evidence="2 3">RDMS1</strain>
    </source>
</reference>
<dbReference type="InterPro" id="IPR037171">
    <property type="entry name" value="NagB/RpiA_transferase-like"/>
</dbReference>
<protein>
    <submittedName>
        <fullName evidence="2">LUD domain-containing protein</fullName>
    </submittedName>
</protein>
<dbReference type="PANTHER" id="PTHR43682:SF1">
    <property type="entry name" value="LACTATE UTILIZATION PROTEIN C"/>
    <property type="match status" value="1"/>
</dbReference>
<dbReference type="InterPro" id="IPR024185">
    <property type="entry name" value="FTHF_cligase-like_sf"/>
</dbReference>
<dbReference type="Pfam" id="PF02589">
    <property type="entry name" value="LUD_dom"/>
    <property type="match status" value="1"/>
</dbReference>
<dbReference type="InterPro" id="IPR003741">
    <property type="entry name" value="LUD_dom"/>
</dbReference>
<dbReference type="EMBL" id="JBHTAX010000006">
    <property type="protein sequence ID" value="MFC7192926.1"/>
    <property type="molecule type" value="Genomic_DNA"/>
</dbReference>
<accession>A0ABD5YXG3</accession>
<dbReference type="AlphaFoldDB" id="A0ABD5YXG3"/>
<evidence type="ECO:0000313" key="3">
    <source>
        <dbReference type="Proteomes" id="UP001596417"/>
    </source>
</evidence>
<dbReference type="PANTHER" id="PTHR43682">
    <property type="entry name" value="LACTATE UTILIZATION PROTEIN C"/>
    <property type="match status" value="1"/>
</dbReference>
<dbReference type="SUPFAM" id="SSF100950">
    <property type="entry name" value="NagB/RpiA/CoA transferase-like"/>
    <property type="match status" value="1"/>
</dbReference>
<dbReference type="Gene3D" id="3.40.50.10420">
    <property type="entry name" value="NagB/RpiA/CoA transferase-like"/>
    <property type="match status" value="1"/>
</dbReference>
<comment type="caution">
    <text evidence="2">The sequence shown here is derived from an EMBL/GenBank/DDBJ whole genome shotgun (WGS) entry which is preliminary data.</text>
</comment>
<evidence type="ECO:0000259" key="1">
    <source>
        <dbReference type="Pfam" id="PF02589"/>
    </source>
</evidence>